<dbReference type="GO" id="GO:0033730">
    <property type="term" value="F:arogenate dehydrogenase (NADP+) activity"/>
    <property type="evidence" value="ECO:0007669"/>
    <property type="project" value="UniProtKB-EC"/>
</dbReference>
<evidence type="ECO:0000256" key="1">
    <source>
        <dbReference type="ARBA" id="ARBA00007964"/>
    </source>
</evidence>
<dbReference type="Pfam" id="PF02153">
    <property type="entry name" value="PDH_N"/>
    <property type="match status" value="1"/>
</dbReference>
<dbReference type="PANTHER" id="PTHR21363:SF0">
    <property type="entry name" value="PREPHENATE DEHYDROGENASE [NADP(+)]"/>
    <property type="match status" value="1"/>
</dbReference>
<proteinExistence type="inferred from homology"/>
<dbReference type="InterPro" id="IPR046826">
    <property type="entry name" value="PDH_N"/>
</dbReference>
<dbReference type="eggNOG" id="COG0287">
    <property type="taxonomic scope" value="Bacteria"/>
</dbReference>
<evidence type="ECO:0000259" key="3">
    <source>
        <dbReference type="PROSITE" id="PS51176"/>
    </source>
</evidence>
<dbReference type="GO" id="GO:0004665">
    <property type="term" value="F:prephenate dehydrogenase (NADP+) activity"/>
    <property type="evidence" value="ECO:0007669"/>
    <property type="project" value="InterPro"/>
</dbReference>
<evidence type="ECO:0000313" key="4">
    <source>
        <dbReference type="EMBL" id="AGY60639.1"/>
    </source>
</evidence>
<dbReference type="AlphaFoldDB" id="U5QSI8"/>
<dbReference type="EMBL" id="CP003587">
    <property type="protein sequence ID" value="AGY60639.1"/>
    <property type="molecule type" value="Genomic_DNA"/>
</dbReference>
<dbReference type="OrthoDB" id="9802008at2"/>
<dbReference type="Pfam" id="PF20463">
    <property type="entry name" value="PDH_C"/>
    <property type="match status" value="1"/>
</dbReference>
<dbReference type="InterPro" id="IPR046825">
    <property type="entry name" value="PDH_C"/>
</dbReference>
<dbReference type="HOGENOM" id="CLU_055968_2_0_3"/>
<evidence type="ECO:0000256" key="2">
    <source>
        <dbReference type="ARBA" id="ARBA00023002"/>
    </source>
</evidence>
<dbReference type="Gene3D" id="1.10.3660.10">
    <property type="entry name" value="6-phosphogluconate dehydrogenase C-terminal like domain"/>
    <property type="match status" value="1"/>
</dbReference>
<organism evidence="4 5">
    <name type="scientific">Gloeobacter kilaueensis (strain ATCC BAA-2537 / CCAP 1431/1 / ULC 316 / JS1)</name>
    <dbReference type="NCBI Taxonomy" id="1183438"/>
    <lineage>
        <taxon>Bacteria</taxon>
        <taxon>Bacillati</taxon>
        <taxon>Cyanobacteriota</taxon>
        <taxon>Cyanophyceae</taxon>
        <taxon>Gloeobacterales</taxon>
        <taxon>Gloeobacteraceae</taxon>
        <taxon>Gloeobacter</taxon>
    </lineage>
</organism>
<dbReference type="InterPro" id="IPR050812">
    <property type="entry name" value="Preph/Arog_dehydrog"/>
</dbReference>
<dbReference type="Proteomes" id="UP000017396">
    <property type="component" value="Chromosome"/>
</dbReference>
<dbReference type="STRING" id="1183438.GKIL_4393"/>
<dbReference type="GO" id="GO:0008977">
    <property type="term" value="F:prephenate dehydrogenase (NAD+) activity"/>
    <property type="evidence" value="ECO:0007669"/>
    <property type="project" value="InterPro"/>
</dbReference>
<dbReference type="PROSITE" id="PS51176">
    <property type="entry name" value="PDH_ADH"/>
    <property type="match status" value="1"/>
</dbReference>
<dbReference type="PATRIC" id="fig|1183438.3.peg.4321"/>
<keyword evidence="2 4" id="KW-0560">Oxidoreductase</keyword>
<feature type="domain" description="Prephenate/arogenate dehydrogenase" evidence="3">
    <location>
        <begin position="1"/>
        <end position="280"/>
    </location>
</feature>
<dbReference type="SUPFAM" id="SSF51735">
    <property type="entry name" value="NAD(P)-binding Rossmann-fold domains"/>
    <property type="match status" value="1"/>
</dbReference>
<dbReference type="InterPro" id="IPR036291">
    <property type="entry name" value="NAD(P)-bd_dom_sf"/>
</dbReference>
<dbReference type="RefSeq" id="WP_023176022.1">
    <property type="nucleotide sequence ID" value="NC_022600.1"/>
</dbReference>
<name>U5QSI8_GLOK1</name>
<sequence length="283" mass="29386">MKIGIVGLGLIGGSLAIDWHPHHRIIGVSRSAETIRQALEAGIIEDGGASLALLSGCEVIFICTPIDHVLSAIEALAAVVPTGTVLSDVASVKGAIVPAAEALWPTFVGGHPMAGSAAQGLAAAQARLFVGRPYVFTPTAATPKAALEVVAGLVGQLGARIYYCAAAEHDRAVARISHLPVFVSAALLANLEASGDALAAELASSGFFDTSRVGGGNPQLGTAMAAWNREALLAELHRYREQLAFFEQQIALGEWQALEQSLQRCQQVRRQIFAPPPATGDSG</sequence>
<evidence type="ECO:0000313" key="5">
    <source>
        <dbReference type="Proteomes" id="UP000017396"/>
    </source>
</evidence>
<dbReference type="GO" id="GO:0006571">
    <property type="term" value="P:tyrosine biosynthetic process"/>
    <property type="evidence" value="ECO:0007669"/>
    <property type="project" value="InterPro"/>
</dbReference>
<dbReference type="KEGG" id="glj:GKIL_4393"/>
<dbReference type="SUPFAM" id="SSF48179">
    <property type="entry name" value="6-phosphogluconate dehydrogenase C-terminal domain-like"/>
    <property type="match status" value="1"/>
</dbReference>
<dbReference type="FunFam" id="3.40.50.720:FF:000208">
    <property type="entry name" value="Prephenate dehydrogenase"/>
    <property type="match status" value="1"/>
</dbReference>
<comment type="similarity">
    <text evidence="1">Belongs to the prephenate/arogenate dehydrogenase family.</text>
</comment>
<accession>U5QSI8</accession>
<gene>
    <name evidence="4" type="primary">tyrAa</name>
    <name evidence="4" type="ORF">GKIL_4393</name>
</gene>
<dbReference type="InterPro" id="IPR008927">
    <property type="entry name" value="6-PGluconate_DH-like_C_sf"/>
</dbReference>
<dbReference type="NCBIfam" id="NF005650">
    <property type="entry name" value="PRK07417.1"/>
    <property type="match status" value="1"/>
</dbReference>
<dbReference type="Gene3D" id="3.40.50.720">
    <property type="entry name" value="NAD(P)-binding Rossmann-like Domain"/>
    <property type="match status" value="1"/>
</dbReference>
<dbReference type="InterPro" id="IPR003099">
    <property type="entry name" value="Prephen_DH"/>
</dbReference>
<dbReference type="GO" id="GO:0070403">
    <property type="term" value="F:NAD+ binding"/>
    <property type="evidence" value="ECO:0007669"/>
    <property type="project" value="InterPro"/>
</dbReference>
<keyword evidence="5" id="KW-1185">Reference proteome</keyword>
<dbReference type="PANTHER" id="PTHR21363">
    <property type="entry name" value="PREPHENATE DEHYDROGENASE"/>
    <property type="match status" value="1"/>
</dbReference>
<dbReference type="EC" id="1.3.1.78" evidence="4"/>
<reference evidence="4 5" key="1">
    <citation type="journal article" date="2013" name="PLoS ONE">
        <title>Cultivation and Complete Genome Sequencing of Gloeobacter kilaueensis sp. nov., from a Lava Cave in Kilauea Caldera, Hawai'i.</title>
        <authorList>
            <person name="Saw J.H."/>
            <person name="Schatz M."/>
            <person name="Brown M.V."/>
            <person name="Kunkel D.D."/>
            <person name="Foster J.S."/>
            <person name="Shick H."/>
            <person name="Christensen S."/>
            <person name="Hou S."/>
            <person name="Wan X."/>
            <person name="Donachie S.P."/>
        </authorList>
    </citation>
    <scope>NUCLEOTIDE SEQUENCE [LARGE SCALE GENOMIC DNA]</scope>
    <source>
        <strain evidence="5">JS</strain>
    </source>
</reference>
<protein>
    <submittedName>
        <fullName evidence="4">Arogenate dehydrogenase</fullName>
        <ecNumber evidence="4">1.3.1.78</ecNumber>
    </submittedName>
</protein>